<keyword evidence="6 10" id="KW-0472">Membrane</keyword>
<dbReference type="PROSITE" id="PS50262">
    <property type="entry name" value="G_PROTEIN_RECEP_F1_2"/>
    <property type="match status" value="1"/>
</dbReference>
<gene>
    <name evidence="13" type="primary">LOC116307312</name>
</gene>
<keyword evidence="5 9" id="KW-0297">G-protein coupled receptor</keyword>
<evidence type="ECO:0000313" key="13">
    <source>
        <dbReference type="RefSeq" id="XP_031573357.1"/>
    </source>
</evidence>
<dbReference type="AlphaFoldDB" id="A0A6P8J1E4"/>
<comment type="similarity">
    <text evidence="9">Belongs to the G-protein coupled receptor 1 family.</text>
</comment>
<feature type="transmembrane region" description="Helical" evidence="10">
    <location>
        <begin position="144"/>
        <end position="165"/>
    </location>
</feature>
<dbReference type="PANTHER" id="PTHR24249:SF372">
    <property type="entry name" value="G-PROTEIN COUPLED RECEPTORS FAMILY 1 PROFILE DOMAIN-CONTAINING PROTEIN"/>
    <property type="match status" value="1"/>
</dbReference>
<dbReference type="RefSeq" id="XP_031573357.1">
    <property type="nucleotide sequence ID" value="XM_031717497.1"/>
</dbReference>
<evidence type="ECO:0000256" key="5">
    <source>
        <dbReference type="ARBA" id="ARBA00023040"/>
    </source>
</evidence>
<evidence type="ECO:0000256" key="4">
    <source>
        <dbReference type="ARBA" id="ARBA00022989"/>
    </source>
</evidence>
<dbReference type="InterPro" id="IPR000276">
    <property type="entry name" value="GPCR_Rhodpsn"/>
</dbReference>
<evidence type="ECO:0000256" key="7">
    <source>
        <dbReference type="ARBA" id="ARBA00023170"/>
    </source>
</evidence>
<dbReference type="PRINTS" id="PR00237">
    <property type="entry name" value="GPCRRHODOPSN"/>
</dbReference>
<accession>A0A6P8J1E4</accession>
<dbReference type="SUPFAM" id="SSF81321">
    <property type="entry name" value="Family A G protein-coupled receptor-like"/>
    <property type="match status" value="1"/>
</dbReference>
<dbReference type="PANTHER" id="PTHR24249">
    <property type="entry name" value="HISTAMINE RECEPTOR-RELATED G-PROTEIN COUPLED RECEPTOR"/>
    <property type="match status" value="1"/>
</dbReference>
<keyword evidence="2" id="KW-1003">Cell membrane</keyword>
<evidence type="ECO:0000256" key="6">
    <source>
        <dbReference type="ARBA" id="ARBA00023136"/>
    </source>
</evidence>
<dbReference type="Pfam" id="PF00001">
    <property type="entry name" value="7tm_1"/>
    <property type="match status" value="1"/>
</dbReference>
<reference evidence="13" key="1">
    <citation type="submission" date="2025-08" db="UniProtKB">
        <authorList>
            <consortium name="RefSeq"/>
        </authorList>
    </citation>
    <scope>IDENTIFICATION</scope>
    <source>
        <tissue evidence="13">Tentacle</tissue>
    </source>
</reference>
<evidence type="ECO:0000256" key="9">
    <source>
        <dbReference type="RuleBase" id="RU000688"/>
    </source>
</evidence>
<feature type="transmembrane region" description="Helical" evidence="10">
    <location>
        <begin position="111"/>
        <end position="132"/>
    </location>
</feature>
<feature type="transmembrane region" description="Helical" evidence="10">
    <location>
        <begin position="43"/>
        <end position="64"/>
    </location>
</feature>
<feature type="domain" description="G-protein coupled receptors family 1 profile" evidence="11">
    <location>
        <begin position="22"/>
        <end position="266"/>
    </location>
</feature>
<comment type="subcellular location">
    <subcellularLocation>
        <location evidence="1">Cell membrane</location>
        <topology evidence="1">Multi-pass membrane protein</topology>
    </subcellularLocation>
</comment>
<dbReference type="OrthoDB" id="9445642at2759"/>
<dbReference type="GeneID" id="116307312"/>
<protein>
    <submittedName>
        <fullName evidence="13">Adenosine receptor A2b-like</fullName>
    </submittedName>
</protein>
<feature type="transmembrane region" description="Helical" evidence="10">
    <location>
        <begin position="249"/>
        <end position="269"/>
    </location>
</feature>
<evidence type="ECO:0000313" key="12">
    <source>
        <dbReference type="Proteomes" id="UP000515163"/>
    </source>
</evidence>
<sequence length="311" mass="35383">MAYATALYDLPSAIIGVLIIVENIIVCYIVYRFRSLRTWTNGFIASLAVSDILFGAILVPFHIIDETAPANGYLIAMVLLVNITNLLSTTFDRYLAVLKPFVYVTFMGKSFRRIVITAWVLPIVISLLPLLWHANPMTTIHTVYLFFVLILGILIPYVLIILAYIRIFREVIKQVQKVAKLCGGRDRHTLRKRRDAAINEGKRLATEAKVAKVFAVITAIFVVGWMPLVYMTIVGALHKMELIPSSLPIIAWYTLCFSTLINAPIYAYFKSDFRSSFKKLFICRKEERLLRSLEFPKENGEPARNKQLTVS</sequence>
<dbReference type="KEGG" id="aten:116307312"/>
<proteinExistence type="inferred from homology"/>
<dbReference type="GO" id="GO:0005886">
    <property type="term" value="C:plasma membrane"/>
    <property type="evidence" value="ECO:0007669"/>
    <property type="project" value="UniProtKB-SubCell"/>
</dbReference>
<keyword evidence="8 9" id="KW-0807">Transducer</keyword>
<evidence type="ECO:0000256" key="8">
    <source>
        <dbReference type="ARBA" id="ARBA00023224"/>
    </source>
</evidence>
<dbReference type="Proteomes" id="UP000515163">
    <property type="component" value="Unplaced"/>
</dbReference>
<dbReference type="Gene3D" id="1.20.1070.10">
    <property type="entry name" value="Rhodopsin 7-helix transmembrane proteins"/>
    <property type="match status" value="1"/>
</dbReference>
<evidence type="ECO:0000256" key="1">
    <source>
        <dbReference type="ARBA" id="ARBA00004651"/>
    </source>
</evidence>
<dbReference type="SMART" id="SM01381">
    <property type="entry name" value="7TM_GPCR_Srsx"/>
    <property type="match status" value="1"/>
</dbReference>
<evidence type="ECO:0000256" key="3">
    <source>
        <dbReference type="ARBA" id="ARBA00022692"/>
    </source>
</evidence>
<keyword evidence="7 9" id="KW-0675">Receptor</keyword>
<feature type="transmembrane region" description="Helical" evidence="10">
    <location>
        <begin position="12"/>
        <end position="31"/>
    </location>
</feature>
<keyword evidence="12" id="KW-1185">Reference proteome</keyword>
<dbReference type="InterPro" id="IPR017452">
    <property type="entry name" value="GPCR_Rhodpsn_7TM"/>
</dbReference>
<keyword evidence="4 10" id="KW-1133">Transmembrane helix</keyword>
<dbReference type="GO" id="GO:0004930">
    <property type="term" value="F:G protein-coupled receptor activity"/>
    <property type="evidence" value="ECO:0007669"/>
    <property type="project" value="UniProtKB-KW"/>
</dbReference>
<keyword evidence="3 9" id="KW-0812">Transmembrane</keyword>
<dbReference type="FunCoup" id="A0A6P8J1E4">
    <property type="interactions" value="718"/>
</dbReference>
<feature type="transmembrane region" description="Helical" evidence="10">
    <location>
        <begin position="213"/>
        <end position="237"/>
    </location>
</feature>
<evidence type="ECO:0000256" key="10">
    <source>
        <dbReference type="SAM" id="Phobius"/>
    </source>
</evidence>
<evidence type="ECO:0000259" key="11">
    <source>
        <dbReference type="PROSITE" id="PS50262"/>
    </source>
</evidence>
<dbReference type="InterPro" id="IPR050569">
    <property type="entry name" value="TAAR"/>
</dbReference>
<name>A0A6P8J1E4_ACTTE</name>
<organism evidence="12 13">
    <name type="scientific">Actinia tenebrosa</name>
    <name type="common">Australian red waratah sea anemone</name>
    <dbReference type="NCBI Taxonomy" id="6105"/>
    <lineage>
        <taxon>Eukaryota</taxon>
        <taxon>Metazoa</taxon>
        <taxon>Cnidaria</taxon>
        <taxon>Anthozoa</taxon>
        <taxon>Hexacorallia</taxon>
        <taxon>Actiniaria</taxon>
        <taxon>Actiniidae</taxon>
        <taxon>Actinia</taxon>
    </lineage>
</organism>
<evidence type="ECO:0000256" key="2">
    <source>
        <dbReference type="ARBA" id="ARBA00022475"/>
    </source>
</evidence>
<dbReference type="PROSITE" id="PS00237">
    <property type="entry name" value="G_PROTEIN_RECEP_F1_1"/>
    <property type="match status" value="1"/>
</dbReference>
<dbReference type="InParanoid" id="A0A6P8J1E4"/>
<feature type="transmembrane region" description="Helical" evidence="10">
    <location>
        <begin position="70"/>
        <end position="91"/>
    </location>
</feature>